<proteinExistence type="predicted"/>
<protein>
    <recommendedName>
        <fullName evidence="3">Integrase</fullName>
    </recommendedName>
</protein>
<evidence type="ECO:0008006" key="3">
    <source>
        <dbReference type="Google" id="ProtNLM"/>
    </source>
</evidence>
<reference evidence="1 2" key="1">
    <citation type="submission" date="2024-04" db="EMBL/GenBank/DDBJ databases">
        <title>Draft genome sequence of Pseudophaeobacter arcticus NBRC 116598.</title>
        <authorList>
            <person name="Miyakawa T."/>
            <person name="Kusuya Y."/>
            <person name="Miura T."/>
        </authorList>
    </citation>
    <scope>NUCLEOTIDE SEQUENCE [LARGE SCALE GENOMIC DNA]</scope>
    <source>
        <strain evidence="1 2">SU-CL00105</strain>
    </source>
</reference>
<comment type="caution">
    <text evidence="1">The sequence shown here is derived from an EMBL/GenBank/DDBJ whole genome shotgun (WGS) entry which is preliminary data.</text>
</comment>
<accession>A0ABQ0ALH5</accession>
<name>A0ABQ0ALH5_9RHOB</name>
<organism evidence="1 2">
    <name type="scientific">Pseudophaeobacter arcticus</name>
    <dbReference type="NCBI Taxonomy" id="385492"/>
    <lineage>
        <taxon>Bacteria</taxon>
        <taxon>Pseudomonadati</taxon>
        <taxon>Pseudomonadota</taxon>
        <taxon>Alphaproteobacteria</taxon>
        <taxon>Rhodobacterales</taxon>
        <taxon>Paracoccaceae</taxon>
        <taxon>Pseudophaeobacter</taxon>
    </lineage>
</organism>
<dbReference type="Proteomes" id="UP001441944">
    <property type="component" value="Unassembled WGS sequence"/>
</dbReference>
<gene>
    <name evidence="1" type="ORF">NBRC116598_21610</name>
</gene>
<sequence>MASIRKLKSGYRAEIARRGIRNSKVLPTKQEAKDFAKWRDKRLQKVAPASVIREMQLMSLVLTVARRDLELISINRLCDLRKPAKPQPRD</sequence>
<keyword evidence="2" id="KW-1185">Reference proteome</keyword>
<evidence type="ECO:0000313" key="2">
    <source>
        <dbReference type="Proteomes" id="UP001441944"/>
    </source>
</evidence>
<evidence type="ECO:0000313" key="1">
    <source>
        <dbReference type="EMBL" id="GAA6196717.1"/>
    </source>
</evidence>
<dbReference type="EMBL" id="BAABWU010000007">
    <property type="protein sequence ID" value="GAA6196717.1"/>
    <property type="molecule type" value="Genomic_DNA"/>
</dbReference>